<dbReference type="STRING" id="1763538.LPB68_03120"/>
<dbReference type="OrthoDB" id="2678892at2"/>
<dbReference type="RefSeq" id="WP_068657968.1">
    <property type="nucleotide sequence ID" value="NZ_CP017770.1"/>
</dbReference>
<accession>A0A167DM50</accession>
<keyword evidence="1" id="KW-0812">Transmembrane</keyword>
<proteinExistence type="predicted"/>
<gene>
    <name evidence="2" type="ORF">PNBC_10840</name>
</gene>
<evidence type="ECO:0000313" key="2">
    <source>
        <dbReference type="EMBL" id="OAB74550.1"/>
    </source>
</evidence>
<keyword evidence="1" id="KW-1133">Transmembrane helix</keyword>
<dbReference type="EMBL" id="LSFN01000014">
    <property type="protein sequence ID" value="OAB74550.1"/>
    <property type="molecule type" value="Genomic_DNA"/>
</dbReference>
<dbReference type="Proteomes" id="UP000077134">
    <property type="component" value="Unassembled WGS sequence"/>
</dbReference>
<evidence type="ECO:0000313" key="3">
    <source>
        <dbReference type="Proteomes" id="UP000077134"/>
    </source>
</evidence>
<keyword evidence="1" id="KW-0472">Membrane</keyword>
<dbReference type="KEGG" id="pcx:LPB68_03120"/>
<comment type="caution">
    <text evidence="2">The sequence shown here is derived from an EMBL/GenBank/DDBJ whole genome shotgun (WGS) entry which is preliminary data.</text>
</comment>
<keyword evidence="3" id="KW-1185">Reference proteome</keyword>
<reference evidence="2 3" key="1">
    <citation type="submission" date="2016-02" db="EMBL/GenBank/DDBJ databases">
        <title>Paenibacillus sp. LPB0068, isolated from Crassostrea gigas.</title>
        <authorList>
            <person name="Shin S.-K."/>
            <person name="Yi H."/>
        </authorList>
    </citation>
    <scope>NUCLEOTIDE SEQUENCE [LARGE SCALE GENOMIC DNA]</scope>
    <source>
        <strain evidence="2 3">LPB0068</strain>
    </source>
</reference>
<evidence type="ECO:0000256" key="1">
    <source>
        <dbReference type="SAM" id="Phobius"/>
    </source>
</evidence>
<name>A0A167DM50_9BACL</name>
<feature type="transmembrane region" description="Helical" evidence="1">
    <location>
        <begin position="94"/>
        <end position="117"/>
    </location>
</feature>
<dbReference type="AlphaFoldDB" id="A0A167DM50"/>
<organism evidence="2 3">
    <name type="scientific">Paenibacillus crassostreae</name>
    <dbReference type="NCBI Taxonomy" id="1763538"/>
    <lineage>
        <taxon>Bacteria</taxon>
        <taxon>Bacillati</taxon>
        <taxon>Bacillota</taxon>
        <taxon>Bacilli</taxon>
        <taxon>Bacillales</taxon>
        <taxon>Paenibacillaceae</taxon>
        <taxon>Paenibacillus</taxon>
    </lineage>
</organism>
<protein>
    <submittedName>
        <fullName evidence="2">Uncharacterized protein</fullName>
    </submittedName>
</protein>
<sequence>MNHLSIDDKKRLAQSYIDGTCTKEQERTWEAFLIDDSEAIDLHIQLLSSMELRMPILTDSVQFTNDVMSKLPTQLYESDMNSFEHKRRWYELPIFHYTVAACITILFMTTGMFDMLIPGKLDVIEQRQSQPVSDQMMDMTITWLDQLKR</sequence>